<dbReference type="RefSeq" id="WP_186852083.1">
    <property type="nucleotide sequence ID" value="NZ_JACOPO010000001.1"/>
</dbReference>
<sequence length="319" mass="35376">MKKLWTKGKTGAAVVLLACFLAALAASTSGSRLARPEREDPGADQFIGFHMVLEKMPKEGEEIPVDQSHWVEYGTEEMKTEDFGTLSFPKKILIGRFTDDPHGQDYEFPGLPGLNCFLAEEELEEGGTQYAGTSGLAGAHIKVGDEEESISGTVYFGPPLDDRNWNTNEFDYCWTAYQVYQMEDGTVYLDGSGNSYGGMGGFTTKVTDTQTKTADGEEEIFSFTAEVTMESVERVTELEVRWYGEEELLDRRTLTMEEVGEGLSLERPQGAVWALVTQRDRTGDTERSVYTLGTEAGASHQLVQLDERGMGRVVYLNLD</sequence>
<feature type="signal peptide" evidence="1">
    <location>
        <begin position="1"/>
        <end position="25"/>
    </location>
</feature>
<dbReference type="EMBL" id="JACOPO010000001">
    <property type="protein sequence ID" value="MBC5721719.1"/>
    <property type="molecule type" value="Genomic_DNA"/>
</dbReference>
<dbReference type="AlphaFoldDB" id="A0A8J6M5P2"/>
<evidence type="ECO:0000313" key="3">
    <source>
        <dbReference type="Proteomes" id="UP000628736"/>
    </source>
</evidence>
<evidence type="ECO:0000256" key="1">
    <source>
        <dbReference type="SAM" id="SignalP"/>
    </source>
</evidence>
<accession>A0A8J6M5P2</accession>
<organism evidence="2 3">
    <name type="scientific">Flintibacter hominis</name>
    <dbReference type="NCBI Taxonomy" id="2763048"/>
    <lineage>
        <taxon>Bacteria</taxon>
        <taxon>Bacillati</taxon>
        <taxon>Bacillota</taxon>
        <taxon>Clostridia</taxon>
        <taxon>Eubacteriales</taxon>
        <taxon>Flintibacter</taxon>
    </lineage>
</organism>
<feature type="chain" id="PRO_5039525227" evidence="1">
    <location>
        <begin position="26"/>
        <end position="319"/>
    </location>
</feature>
<comment type="caution">
    <text evidence="2">The sequence shown here is derived from an EMBL/GenBank/DDBJ whole genome shotgun (WGS) entry which is preliminary data.</text>
</comment>
<proteinExistence type="predicted"/>
<gene>
    <name evidence="2" type="ORF">H8S11_02625</name>
</gene>
<keyword evidence="3" id="KW-1185">Reference proteome</keyword>
<name>A0A8J6M5P2_9FIRM</name>
<evidence type="ECO:0000313" key="2">
    <source>
        <dbReference type="EMBL" id="MBC5721719.1"/>
    </source>
</evidence>
<keyword evidence="1" id="KW-0732">Signal</keyword>
<dbReference type="Proteomes" id="UP000628736">
    <property type="component" value="Unassembled WGS sequence"/>
</dbReference>
<protein>
    <submittedName>
        <fullName evidence="2">Uncharacterized protein</fullName>
    </submittedName>
</protein>
<reference evidence="2" key="1">
    <citation type="submission" date="2020-08" db="EMBL/GenBank/DDBJ databases">
        <title>Genome public.</title>
        <authorList>
            <person name="Liu C."/>
            <person name="Sun Q."/>
        </authorList>
    </citation>
    <scope>NUCLEOTIDE SEQUENCE</scope>
    <source>
        <strain evidence="2">NSJ-23</strain>
    </source>
</reference>